<dbReference type="AlphaFoldDB" id="A0A4Q2A5G5"/>
<dbReference type="EMBL" id="QWEX01000004">
    <property type="protein sequence ID" value="RXV64542.1"/>
    <property type="molecule type" value="Genomic_DNA"/>
</dbReference>
<organism evidence="2 3">
    <name type="scientific">Burkholderia stabilis</name>
    <dbReference type="NCBI Taxonomy" id="95485"/>
    <lineage>
        <taxon>Bacteria</taxon>
        <taxon>Pseudomonadati</taxon>
        <taxon>Pseudomonadota</taxon>
        <taxon>Betaproteobacteria</taxon>
        <taxon>Burkholderiales</taxon>
        <taxon>Burkholderiaceae</taxon>
        <taxon>Burkholderia</taxon>
        <taxon>Burkholderia cepacia complex</taxon>
    </lineage>
</organism>
<name>A0A4Q2A5G5_9BURK</name>
<protein>
    <submittedName>
        <fullName evidence="2">Uncharacterized protein</fullName>
    </submittedName>
</protein>
<sequence length="111" mass="11595">MSARSTMIDRVFESMDSAKVGGATRLIALTLPISTMILMFSIGSALGHPVPKSGIAAFLTLTIAYLVATVFVVTASNENGSLKEGDRLVLIAGATISVALGLLAASYFWIM</sequence>
<keyword evidence="1" id="KW-0812">Transmembrane</keyword>
<proteinExistence type="predicted"/>
<feature type="transmembrane region" description="Helical" evidence="1">
    <location>
        <begin position="55"/>
        <end position="76"/>
    </location>
</feature>
<evidence type="ECO:0000256" key="1">
    <source>
        <dbReference type="SAM" id="Phobius"/>
    </source>
</evidence>
<comment type="caution">
    <text evidence="2">The sequence shown here is derived from an EMBL/GenBank/DDBJ whole genome shotgun (WGS) entry which is preliminary data.</text>
</comment>
<feature type="transmembrane region" description="Helical" evidence="1">
    <location>
        <begin position="88"/>
        <end position="110"/>
    </location>
</feature>
<keyword evidence="1" id="KW-1133">Transmembrane helix</keyword>
<evidence type="ECO:0000313" key="3">
    <source>
        <dbReference type="Proteomes" id="UP000289650"/>
    </source>
</evidence>
<evidence type="ECO:0000313" key="2">
    <source>
        <dbReference type="EMBL" id="RXV64542.1"/>
    </source>
</evidence>
<reference evidence="2 3" key="1">
    <citation type="submission" date="2018-08" db="EMBL/GenBank/DDBJ databases">
        <title>Mountain-cultivated ginseng endophyte, Burkholderia stabilis and its activity against ginseng root rot disease.</title>
        <authorList>
            <person name="Tapan Kumar M."/>
            <person name="Bae H."/>
            <person name="Shanmugam G."/>
            <person name="Jeon J."/>
        </authorList>
    </citation>
    <scope>NUCLEOTIDE SEQUENCE [LARGE SCALE GENOMIC DNA]</scope>
    <source>
        <strain evidence="2 3">EB159</strain>
    </source>
</reference>
<accession>A0A4Q2A5G5</accession>
<gene>
    <name evidence="2" type="ORF">D1006_40230</name>
</gene>
<keyword evidence="1" id="KW-0472">Membrane</keyword>
<feature type="transmembrane region" description="Helical" evidence="1">
    <location>
        <begin position="20"/>
        <end position="43"/>
    </location>
</feature>
<dbReference type="Proteomes" id="UP000289650">
    <property type="component" value="Unassembled WGS sequence"/>
</dbReference>